<evidence type="ECO:0000259" key="1">
    <source>
        <dbReference type="Pfam" id="PF01261"/>
    </source>
</evidence>
<dbReference type="GO" id="GO:0016853">
    <property type="term" value="F:isomerase activity"/>
    <property type="evidence" value="ECO:0007669"/>
    <property type="project" value="UniProtKB-KW"/>
</dbReference>
<proteinExistence type="predicted"/>
<keyword evidence="2" id="KW-0413">Isomerase</keyword>
<dbReference type="Proteomes" id="UP000640274">
    <property type="component" value="Unassembled WGS sequence"/>
</dbReference>
<name>A0A934J8R3_9BACL</name>
<comment type="caution">
    <text evidence="2">The sequence shown here is derived from an EMBL/GenBank/DDBJ whole genome shotgun (WGS) entry which is preliminary data.</text>
</comment>
<dbReference type="AlphaFoldDB" id="A0A934J8R3"/>
<dbReference type="PANTHER" id="PTHR12110:SF21">
    <property type="entry name" value="XYLOSE ISOMERASE-LIKE TIM BARREL DOMAIN-CONTAINING PROTEIN"/>
    <property type="match status" value="1"/>
</dbReference>
<dbReference type="InterPro" id="IPR013022">
    <property type="entry name" value="Xyl_isomerase-like_TIM-brl"/>
</dbReference>
<dbReference type="Gene3D" id="3.20.20.150">
    <property type="entry name" value="Divalent-metal-dependent TIM barrel enzymes"/>
    <property type="match status" value="1"/>
</dbReference>
<gene>
    <name evidence="2" type="ORF">JFN88_13855</name>
</gene>
<evidence type="ECO:0000313" key="3">
    <source>
        <dbReference type="Proteomes" id="UP000640274"/>
    </source>
</evidence>
<evidence type="ECO:0000313" key="2">
    <source>
        <dbReference type="EMBL" id="MBJ6362353.1"/>
    </source>
</evidence>
<dbReference type="Pfam" id="PF01261">
    <property type="entry name" value="AP_endonuc_2"/>
    <property type="match status" value="1"/>
</dbReference>
<dbReference type="EMBL" id="JAELUP010000066">
    <property type="protein sequence ID" value="MBJ6362353.1"/>
    <property type="molecule type" value="Genomic_DNA"/>
</dbReference>
<keyword evidence="3" id="KW-1185">Reference proteome</keyword>
<dbReference type="SUPFAM" id="SSF51658">
    <property type="entry name" value="Xylose isomerase-like"/>
    <property type="match status" value="1"/>
</dbReference>
<dbReference type="PANTHER" id="PTHR12110">
    <property type="entry name" value="HYDROXYPYRUVATE ISOMERASE"/>
    <property type="match status" value="1"/>
</dbReference>
<dbReference type="InterPro" id="IPR036237">
    <property type="entry name" value="Xyl_isomerase-like_sf"/>
</dbReference>
<organism evidence="2 3">
    <name type="scientific">Paenibacillus roseus</name>
    <dbReference type="NCBI Taxonomy" id="2798579"/>
    <lineage>
        <taxon>Bacteria</taxon>
        <taxon>Bacillati</taxon>
        <taxon>Bacillota</taxon>
        <taxon>Bacilli</taxon>
        <taxon>Bacillales</taxon>
        <taxon>Paenibacillaceae</taxon>
        <taxon>Paenibacillus</taxon>
    </lineage>
</organism>
<protein>
    <submittedName>
        <fullName evidence="2">Sugar phosphate isomerase/epimerase</fullName>
    </submittedName>
</protein>
<dbReference type="InterPro" id="IPR050312">
    <property type="entry name" value="IolE/XylAMocC-like"/>
</dbReference>
<accession>A0A934J8R3</accession>
<sequence length="282" mass="30655">MIKGLTRAGTGHGETAEQFIRNAASYGFGAVDLGGDELESWAQEAGLETAKGLLKELGVVVGSIHLPVDWRSDEETFRSGLADLARHAQWAAKFGVDACCTYVLPATDYKSAHFTALATRRLRICADILDGFGVRLGLEFVGPHHLRTNWANPFLWTMEETLDWIQAIGRANVGLLLDAYHWHTTGGTVEDLLNLKPSQIVHVHINDAKPVPVEEALDNDRLYPGEGVINLAAFVRSLAQIGYQGAVSQEILTSGPSGQTNEELYIRSAAGFAKVFQAAEVE</sequence>
<dbReference type="RefSeq" id="WP_199019900.1">
    <property type="nucleotide sequence ID" value="NZ_JAELUP010000066.1"/>
</dbReference>
<reference evidence="2" key="1">
    <citation type="submission" date="2020-12" db="EMBL/GenBank/DDBJ databases">
        <authorList>
            <person name="Huq M.A."/>
        </authorList>
    </citation>
    <scope>NUCLEOTIDE SEQUENCE</scope>
    <source>
        <strain evidence="2">MAHUQ-46</strain>
    </source>
</reference>
<feature type="domain" description="Xylose isomerase-like TIM barrel" evidence="1">
    <location>
        <begin position="20"/>
        <end position="265"/>
    </location>
</feature>